<reference evidence="2 3" key="1">
    <citation type="submission" date="2016-10" db="EMBL/GenBank/DDBJ databases">
        <authorList>
            <person name="de Groot N.N."/>
        </authorList>
    </citation>
    <scope>NUCLEOTIDE SEQUENCE [LARGE SCALE GENOMIC DNA]</scope>
    <source>
        <strain evidence="2 3">L 420-91</strain>
    </source>
</reference>
<name>A0A1G7XCK6_ANETH</name>
<evidence type="ECO:0000313" key="2">
    <source>
        <dbReference type="EMBL" id="SDG81972.1"/>
    </source>
</evidence>
<protein>
    <submittedName>
        <fullName evidence="2">SEC-C motif-containing protein</fullName>
    </submittedName>
</protein>
<dbReference type="AlphaFoldDB" id="A0A1G7XCK6"/>
<dbReference type="GeneID" id="97143536"/>
<gene>
    <name evidence="2" type="ORF">SAMN04489735_1003143</name>
</gene>
<dbReference type="Proteomes" id="UP000198956">
    <property type="component" value="Unassembled WGS sequence"/>
</dbReference>
<accession>A0A1G7XCK6</accession>
<proteinExistence type="predicted"/>
<feature type="region of interest" description="Disordered" evidence="1">
    <location>
        <begin position="118"/>
        <end position="151"/>
    </location>
</feature>
<evidence type="ECO:0000256" key="1">
    <source>
        <dbReference type="SAM" id="MobiDB-lite"/>
    </source>
</evidence>
<evidence type="ECO:0000313" key="3">
    <source>
        <dbReference type="Proteomes" id="UP000198956"/>
    </source>
</evidence>
<organism evidence="2 3">
    <name type="scientific">Aneurinibacillus thermoaerophilus</name>
    <dbReference type="NCBI Taxonomy" id="143495"/>
    <lineage>
        <taxon>Bacteria</taxon>
        <taxon>Bacillati</taxon>
        <taxon>Bacillota</taxon>
        <taxon>Bacilli</taxon>
        <taxon>Bacillales</taxon>
        <taxon>Paenibacillaceae</taxon>
        <taxon>Aneurinibacillus group</taxon>
        <taxon>Aneurinibacillus</taxon>
    </lineage>
</organism>
<sequence>MILIRTYKEMTSGEKRSLTLSMKKYADVFLDKHKGDFSGFTSEADVIDTFYSEWLKDSLESHYAWCSEKNENAAGYTSKGYHEQEGFADEAKAKIRDILAEKVDVANMDKNLQAVKMKPEPPATAQAQRGKAEFATEQKAAPRKSKRKKTTKLGRNDLCPCGSGKKYKKCCLEKGIEYTYIKGKFVTVS</sequence>
<dbReference type="EMBL" id="FNDE01000003">
    <property type="protein sequence ID" value="SDG81972.1"/>
    <property type="molecule type" value="Genomic_DNA"/>
</dbReference>
<dbReference type="RefSeq" id="WP_057899045.1">
    <property type="nucleotide sequence ID" value="NZ_CP080764.1"/>
</dbReference>
<dbReference type="Gene3D" id="3.10.450.50">
    <property type="match status" value="1"/>
</dbReference>
<dbReference type="InterPro" id="IPR004027">
    <property type="entry name" value="SEC_C_motif"/>
</dbReference>
<feature type="compositionally biased region" description="Basic residues" evidence="1">
    <location>
        <begin position="141"/>
        <end position="151"/>
    </location>
</feature>
<dbReference type="SUPFAM" id="SSF103642">
    <property type="entry name" value="Sec-C motif"/>
    <property type="match status" value="1"/>
</dbReference>
<dbReference type="Pfam" id="PF02810">
    <property type="entry name" value="SEC-C"/>
    <property type="match status" value="1"/>
</dbReference>